<evidence type="ECO:0000256" key="3">
    <source>
        <dbReference type="ARBA" id="ARBA00013194"/>
    </source>
</evidence>
<dbReference type="InterPro" id="IPR050245">
    <property type="entry name" value="PrsA_foldase"/>
</dbReference>
<dbReference type="SUPFAM" id="SSF109998">
    <property type="entry name" value="Triger factor/SurA peptide-binding domain-like"/>
    <property type="match status" value="1"/>
</dbReference>
<dbReference type="STRING" id="393595.ABO_0542"/>
<feature type="domain" description="PpiC" evidence="6">
    <location>
        <begin position="111"/>
        <end position="212"/>
    </location>
</feature>
<reference evidence="7 8" key="1">
    <citation type="journal article" date="2006" name="Nat. Biotechnol.">
        <title>Genome sequence of the ubiquitous hydrocarbon-degrading marine bacterium Alcanivorax borkumensis.</title>
        <authorList>
            <person name="Schneiker S."/>
            <person name="Martins dos Santos V.A.P."/>
            <person name="Bartels D."/>
            <person name="Bekel T."/>
            <person name="Brecht M."/>
            <person name="Buhrmester J."/>
            <person name="Chernikova T.N."/>
            <person name="Denaro R."/>
            <person name="Ferrer M."/>
            <person name="Gertler C."/>
            <person name="Goesmann A."/>
            <person name="Golyshina O.V."/>
            <person name="Kaminski F."/>
            <person name="Khachane A.N."/>
            <person name="Lang S."/>
            <person name="Linke B."/>
            <person name="McHardy A.C."/>
            <person name="Meyer F."/>
            <person name="Nechitaylo T."/>
            <person name="Puehler A."/>
            <person name="Regenhardt D."/>
            <person name="Rupp O."/>
            <person name="Sabirova J.S."/>
            <person name="Selbitschka W."/>
            <person name="Yakimov M.M."/>
            <person name="Timmis K.N."/>
            <person name="Vorhoelter F.-J."/>
            <person name="Weidner S."/>
            <person name="Kaiser O."/>
            <person name="Golyshin P.N."/>
        </authorList>
    </citation>
    <scope>NUCLEOTIDE SEQUENCE [LARGE SCALE GENOMIC DNA]</scope>
    <source>
        <strain evidence="8">ATCC 700651 / DSM 11573 / NCIMB 13689 / SK2</strain>
    </source>
</reference>
<evidence type="ECO:0000256" key="2">
    <source>
        <dbReference type="ARBA" id="ARBA00007656"/>
    </source>
</evidence>
<keyword evidence="8" id="KW-1185">Reference proteome</keyword>
<dbReference type="eggNOG" id="COG0760">
    <property type="taxonomic scope" value="Bacteria"/>
</dbReference>
<evidence type="ECO:0000313" key="8">
    <source>
        <dbReference type="Proteomes" id="UP000008871"/>
    </source>
</evidence>
<evidence type="ECO:0000256" key="1">
    <source>
        <dbReference type="ARBA" id="ARBA00000971"/>
    </source>
</evidence>
<dbReference type="RefSeq" id="WP_011587828.1">
    <property type="nucleotide sequence ID" value="NC_008260.1"/>
</dbReference>
<keyword evidence="5 7" id="KW-0413">Isomerase</keyword>
<dbReference type="InterPro" id="IPR000297">
    <property type="entry name" value="PPIase_PpiC"/>
</dbReference>
<dbReference type="GO" id="GO:0003755">
    <property type="term" value="F:peptidyl-prolyl cis-trans isomerase activity"/>
    <property type="evidence" value="ECO:0007669"/>
    <property type="project" value="UniProtKB-KW"/>
</dbReference>
<dbReference type="PANTHER" id="PTHR47245:SF2">
    <property type="entry name" value="PEPTIDYL-PROLYL CIS-TRANS ISOMERASE HP_0175-RELATED"/>
    <property type="match status" value="1"/>
</dbReference>
<comment type="catalytic activity">
    <reaction evidence="1">
        <text>[protein]-peptidylproline (omega=180) = [protein]-peptidylproline (omega=0)</text>
        <dbReference type="Rhea" id="RHEA:16237"/>
        <dbReference type="Rhea" id="RHEA-COMP:10747"/>
        <dbReference type="Rhea" id="RHEA-COMP:10748"/>
        <dbReference type="ChEBI" id="CHEBI:83833"/>
        <dbReference type="ChEBI" id="CHEBI:83834"/>
        <dbReference type="EC" id="5.2.1.8"/>
    </reaction>
</comment>
<proteinExistence type="inferred from homology"/>
<protein>
    <recommendedName>
        <fullName evidence="3">peptidylprolyl isomerase</fullName>
        <ecNumber evidence="3">5.2.1.8</ecNumber>
    </recommendedName>
</protein>
<name>Q0VS58_ALCBS</name>
<dbReference type="Proteomes" id="UP000008871">
    <property type="component" value="Chromosome"/>
</dbReference>
<evidence type="ECO:0000256" key="5">
    <source>
        <dbReference type="PROSITE-ProRule" id="PRU00278"/>
    </source>
</evidence>
<dbReference type="OrthoDB" id="9769613at2"/>
<dbReference type="Gene3D" id="3.10.50.40">
    <property type="match status" value="1"/>
</dbReference>
<keyword evidence="4 5" id="KW-0697">Rotamase</keyword>
<dbReference type="SUPFAM" id="SSF54534">
    <property type="entry name" value="FKBP-like"/>
    <property type="match status" value="1"/>
</dbReference>
<gene>
    <name evidence="7" type="ordered locus">ABO_0542</name>
</gene>
<dbReference type="EC" id="5.2.1.8" evidence="3"/>
<accession>Q0VS58</accession>
<dbReference type="Pfam" id="PF00639">
    <property type="entry name" value="Rotamase"/>
    <property type="match status" value="1"/>
</dbReference>
<dbReference type="KEGG" id="abo:ABO_0542"/>
<evidence type="ECO:0000256" key="4">
    <source>
        <dbReference type="ARBA" id="ARBA00023110"/>
    </source>
</evidence>
<organism evidence="7 8">
    <name type="scientific">Alcanivorax borkumensis (strain ATCC 700651 / DSM 11573 / NCIMB 13689 / SK2)</name>
    <dbReference type="NCBI Taxonomy" id="393595"/>
    <lineage>
        <taxon>Bacteria</taxon>
        <taxon>Pseudomonadati</taxon>
        <taxon>Pseudomonadota</taxon>
        <taxon>Gammaproteobacteria</taxon>
        <taxon>Oceanospirillales</taxon>
        <taxon>Alcanivoracaceae</taxon>
        <taxon>Alcanivorax</taxon>
    </lineage>
</organism>
<dbReference type="HOGENOM" id="CLU_034646_9_1_6"/>
<comment type="similarity">
    <text evidence="2">Belongs to the PpiC/parvulin rotamase family.</text>
</comment>
<dbReference type="PROSITE" id="PS50198">
    <property type="entry name" value="PPIC_PPIASE_2"/>
    <property type="match status" value="1"/>
</dbReference>
<evidence type="ECO:0000259" key="6">
    <source>
        <dbReference type="PROSITE" id="PS50198"/>
    </source>
</evidence>
<sequence>MKRIDTHQVEAPNALPLITVGDQTITQDEIAQEMQYHPATDLNQAQHNAARALVVRQLLLQQAQTMGLAIDCEGDEAVISALLERELTVPKPQDEDCRRFHKVEIDRFSEPCQVLTRHILLAAGPDDARSRDSQYHQGQKLIQQLRDAPQRFPELAQRFSQCPSKDQGGELGWLQLGQTIPELDKVLQRLPEGLHARPLPTRYGWHVVHIIERRESRPLPYEQVEERVRHTLTEQATRRALRHYLLALEADIGVKGFQLDPDSNSPLMQ</sequence>
<dbReference type="InterPro" id="IPR046357">
    <property type="entry name" value="PPIase_dom_sf"/>
</dbReference>
<dbReference type="EMBL" id="AM286690">
    <property type="protein sequence ID" value="CAL15990.1"/>
    <property type="molecule type" value="Genomic_DNA"/>
</dbReference>
<evidence type="ECO:0000313" key="7">
    <source>
        <dbReference type="EMBL" id="CAL15990.1"/>
    </source>
</evidence>
<dbReference type="PANTHER" id="PTHR47245">
    <property type="entry name" value="PEPTIDYLPROLYL ISOMERASE"/>
    <property type="match status" value="1"/>
</dbReference>
<dbReference type="InterPro" id="IPR027304">
    <property type="entry name" value="Trigger_fact/SurA_dom_sf"/>
</dbReference>
<dbReference type="AlphaFoldDB" id="Q0VS58"/>